<accession>A0AAE3VK34</accession>
<dbReference type="InterPro" id="IPR043129">
    <property type="entry name" value="ATPase_NBD"/>
</dbReference>
<dbReference type="SUPFAM" id="SSF53067">
    <property type="entry name" value="Actin-like ATPase domain"/>
    <property type="match status" value="1"/>
</dbReference>
<proteinExistence type="predicted"/>
<dbReference type="PANTHER" id="PTHR18964:SF169">
    <property type="entry name" value="N-ACETYLMANNOSAMINE KINASE"/>
    <property type="match status" value="1"/>
</dbReference>
<dbReference type="PANTHER" id="PTHR18964">
    <property type="entry name" value="ROK (REPRESSOR, ORF, KINASE) FAMILY"/>
    <property type="match status" value="1"/>
</dbReference>
<dbReference type="EMBL" id="JAUSVL010000001">
    <property type="protein sequence ID" value="MDQ0291781.1"/>
    <property type="molecule type" value="Genomic_DNA"/>
</dbReference>
<evidence type="ECO:0000313" key="1">
    <source>
        <dbReference type="EMBL" id="MDQ0291781.1"/>
    </source>
</evidence>
<dbReference type="InterPro" id="IPR000600">
    <property type="entry name" value="ROK"/>
</dbReference>
<dbReference type="Gene3D" id="3.30.420.40">
    <property type="match status" value="2"/>
</dbReference>
<protein>
    <submittedName>
        <fullName evidence="1">NBD/HSP70 family sugar kinase</fullName>
    </submittedName>
</protein>
<dbReference type="AlphaFoldDB" id="A0AAE3VK34"/>
<sequence length="312" mass="32315">MASDQDLHGMRACHGATPASVVTHPSPPASHHISKHMLQHHPQAEMILAMAIGDKAIRAAVIDRANCVSALPPRYCPLHADVTDIVNALRAVIAAAGNVDAVGIILPSPAAAASASTGGTYSAALAALQECELRAKLACALPLRVIHYSNAVLLGEVHAGAAQGRRRAAAVIIGHGGVDSAMIIDGQLLCDPLGAPAAIVRIADRPCRVGRVADELCGQALLARMPDVHSLAELEARARTGDFRCQRLWTDFGLDLAETLQTWQADLLPDRIVLGGPIAGALPLFREVLGDLPVVAASLPDAALVGAAALFA</sequence>
<keyword evidence="1" id="KW-0418">Kinase</keyword>
<keyword evidence="2" id="KW-1185">Reference proteome</keyword>
<dbReference type="Proteomes" id="UP001238163">
    <property type="component" value="Unassembled WGS sequence"/>
</dbReference>
<dbReference type="RefSeq" id="WP_307265074.1">
    <property type="nucleotide sequence ID" value="NZ_JAUSVL010000001.1"/>
</dbReference>
<reference evidence="1" key="1">
    <citation type="submission" date="2023-07" db="EMBL/GenBank/DDBJ databases">
        <title>Genomic Encyclopedia of Type Strains, Phase IV (KMG-IV): sequencing the most valuable type-strain genomes for metagenomic binning, comparative biology and taxonomic classification.</title>
        <authorList>
            <person name="Goeker M."/>
        </authorList>
    </citation>
    <scope>NUCLEOTIDE SEQUENCE</scope>
    <source>
        <strain evidence="1">DSM 24202</strain>
    </source>
</reference>
<organism evidence="1 2">
    <name type="scientific">Oligosphaera ethanolica</name>
    <dbReference type="NCBI Taxonomy" id="760260"/>
    <lineage>
        <taxon>Bacteria</taxon>
        <taxon>Pseudomonadati</taxon>
        <taxon>Lentisphaerota</taxon>
        <taxon>Oligosphaeria</taxon>
        <taxon>Oligosphaerales</taxon>
        <taxon>Oligosphaeraceae</taxon>
        <taxon>Oligosphaera</taxon>
    </lineage>
</organism>
<gene>
    <name evidence="1" type="ORF">J3R75_003888</name>
</gene>
<evidence type="ECO:0000313" key="2">
    <source>
        <dbReference type="Proteomes" id="UP001238163"/>
    </source>
</evidence>
<dbReference type="Pfam" id="PF00480">
    <property type="entry name" value="ROK"/>
    <property type="match status" value="1"/>
</dbReference>
<keyword evidence="1" id="KW-0808">Transferase</keyword>
<name>A0AAE3VK34_9BACT</name>
<comment type="caution">
    <text evidence="1">The sequence shown here is derived from an EMBL/GenBank/DDBJ whole genome shotgun (WGS) entry which is preliminary data.</text>
</comment>
<dbReference type="GO" id="GO:0016301">
    <property type="term" value="F:kinase activity"/>
    <property type="evidence" value="ECO:0007669"/>
    <property type="project" value="UniProtKB-KW"/>
</dbReference>